<evidence type="ECO:0000313" key="3">
    <source>
        <dbReference type="Proteomes" id="UP001596432"/>
    </source>
</evidence>
<dbReference type="Gene3D" id="1.20.272.10">
    <property type="match status" value="1"/>
</dbReference>
<gene>
    <name evidence="2" type="ORF">ACFQMA_22450</name>
</gene>
<comment type="caution">
    <text evidence="2">The sequence shown here is derived from an EMBL/GenBank/DDBJ whole genome shotgun (WGS) entry which is preliminary data.</text>
</comment>
<dbReference type="InterPro" id="IPR008921">
    <property type="entry name" value="DNA_pol3_clamp-load_cplx_C"/>
</dbReference>
<sequence length="284" mass="32683">MSGDHNQFRFSDDGGLKEPDDEEEEQTKTNDLGEEMPYWQTAGGFRRDVIVSALQSAIRRSDEEVASFCAFELVRSGPGYETQMWNRLALICVEDLVAGNEAIEHVLRYEDLAKNRWEDSEWQRRLCAIAATLVAARARSSRATTHANGYFSNTMEDRARAKQDDDHEPLYEPPVTEDDLSKGGRYDVVLDKHTRPGAGHHNRGWEHFRVHGARIGPEPETDHGEKWWRRVLEYDHPDYAYREPEQAFTDEEIDHAVEPTPKDDPWRCGFDEDADLDEFDAQGE</sequence>
<feature type="compositionally biased region" description="Basic and acidic residues" evidence="1">
    <location>
        <begin position="1"/>
        <end position="18"/>
    </location>
</feature>
<feature type="compositionally biased region" description="Basic and acidic residues" evidence="1">
    <location>
        <begin position="155"/>
        <end position="170"/>
    </location>
</feature>
<keyword evidence="3" id="KW-1185">Reference proteome</keyword>
<dbReference type="AlphaFoldDB" id="A0ABD5YE21"/>
<evidence type="ECO:0000256" key="1">
    <source>
        <dbReference type="SAM" id="MobiDB-lite"/>
    </source>
</evidence>
<dbReference type="EMBL" id="JBHTAS010000001">
    <property type="protein sequence ID" value="MFC7142584.1"/>
    <property type="molecule type" value="Genomic_DNA"/>
</dbReference>
<organism evidence="2 3">
    <name type="scientific">Halosimplex aquaticum</name>
    <dbReference type="NCBI Taxonomy" id="3026162"/>
    <lineage>
        <taxon>Archaea</taxon>
        <taxon>Methanobacteriati</taxon>
        <taxon>Methanobacteriota</taxon>
        <taxon>Stenosarchaea group</taxon>
        <taxon>Halobacteria</taxon>
        <taxon>Halobacteriales</taxon>
        <taxon>Haloarculaceae</taxon>
        <taxon>Halosimplex</taxon>
    </lineage>
</organism>
<name>A0ABD5YE21_9EURY</name>
<feature type="region of interest" description="Disordered" evidence="1">
    <location>
        <begin position="1"/>
        <end position="33"/>
    </location>
</feature>
<dbReference type="GeneID" id="78822930"/>
<dbReference type="SUPFAM" id="SSF48019">
    <property type="entry name" value="post-AAA+ oligomerization domain-like"/>
    <property type="match status" value="1"/>
</dbReference>
<dbReference type="Proteomes" id="UP001596432">
    <property type="component" value="Unassembled WGS sequence"/>
</dbReference>
<dbReference type="RefSeq" id="WP_274323645.1">
    <property type="nucleotide sequence ID" value="NZ_CP118158.1"/>
</dbReference>
<feature type="compositionally biased region" description="Basic and acidic residues" evidence="1">
    <location>
        <begin position="256"/>
        <end position="270"/>
    </location>
</feature>
<accession>A0ABD5YE21</accession>
<reference evidence="2 3" key="1">
    <citation type="journal article" date="2019" name="Int. J. Syst. Evol. Microbiol.">
        <title>The Global Catalogue of Microorganisms (GCM) 10K type strain sequencing project: providing services to taxonomists for standard genome sequencing and annotation.</title>
        <authorList>
            <consortium name="The Broad Institute Genomics Platform"/>
            <consortium name="The Broad Institute Genome Sequencing Center for Infectious Disease"/>
            <person name="Wu L."/>
            <person name="Ma J."/>
        </authorList>
    </citation>
    <scope>NUCLEOTIDE SEQUENCE [LARGE SCALE GENOMIC DNA]</scope>
    <source>
        <strain evidence="2 3">XZYJT29</strain>
    </source>
</reference>
<feature type="compositionally biased region" description="Acidic residues" evidence="1">
    <location>
        <begin position="271"/>
        <end position="284"/>
    </location>
</feature>
<feature type="region of interest" description="Disordered" evidence="1">
    <location>
        <begin position="154"/>
        <end position="178"/>
    </location>
</feature>
<protein>
    <submittedName>
        <fullName evidence="2">Uncharacterized protein</fullName>
    </submittedName>
</protein>
<proteinExistence type="predicted"/>
<evidence type="ECO:0000313" key="2">
    <source>
        <dbReference type="EMBL" id="MFC7142584.1"/>
    </source>
</evidence>
<feature type="region of interest" description="Disordered" evidence="1">
    <location>
        <begin position="256"/>
        <end position="284"/>
    </location>
</feature>